<dbReference type="KEGG" id="aman:B6F84_00740"/>
<proteinExistence type="predicted"/>
<evidence type="ECO:0000256" key="4">
    <source>
        <dbReference type="ARBA" id="ARBA00023002"/>
    </source>
</evidence>
<name>A0A1W6JWT2_9CREN</name>
<protein>
    <submittedName>
        <fullName evidence="6">FAD-dependent oxidoreductase</fullName>
    </submittedName>
</protein>
<feature type="domain" description="FAD/NAD(P)-binding" evidence="5">
    <location>
        <begin position="3"/>
        <end position="155"/>
    </location>
</feature>
<dbReference type="PRINTS" id="PR00368">
    <property type="entry name" value="FADPNR"/>
</dbReference>
<dbReference type="InterPro" id="IPR039651">
    <property type="entry name" value="FixC-like"/>
</dbReference>
<dbReference type="EMBL" id="CP020477">
    <property type="protein sequence ID" value="ARM74692.1"/>
    <property type="molecule type" value="Genomic_DNA"/>
</dbReference>
<comment type="cofactor">
    <cofactor evidence="1">
        <name>FAD</name>
        <dbReference type="ChEBI" id="CHEBI:57692"/>
    </cofactor>
</comment>
<evidence type="ECO:0000256" key="2">
    <source>
        <dbReference type="ARBA" id="ARBA00022630"/>
    </source>
</evidence>
<evidence type="ECO:0000313" key="7">
    <source>
        <dbReference type="Proteomes" id="UP000193404"/>
    </source>
</evidence>
<dbReference type="Gene3D" id="3.50.50.60">
    <property type="entry name" value="FAD/NAD(P)-binding domain"/>
    <property type="match status" value="1"/>
</dbReference>
<dbReference type="SUPFAM" id="SSF54373">
    <property type="entry name" value="FAD-linked reductases, C-terminal domain"/>
    <property type="match status" value="1"/>
</dbReference>
<dbReference type="OrthoDB" id="7950at2157"/>
<evidence type="ECO:0000256" key="3">
    <source>
        <dbReference type="ARBA" id="ARBA00022827"/>
    </source>
</evidence>
<dbReference type="PRINTS" id="PR00411">
    <property type="entry name" value="PNDRDTASEI"/>
</dbReference>
<dbReference type="GeneID" id="41589400"/>
<dbReference type="Proteomes" id="UP000193404">
    <property type="component" value="Chromosome"/>
</dbReference>
<evidence type="ECO:0000256" key="1">
    <source>
        <dbReference type="ARBA" id="ARBA00001974"/>
    </source>
</evidence>
<keyword evidence="2" id="KW-0285">Flavoprotein</keyword>
<reference evidence="6 7" key="1">
    <citation type="submission" date="2017-03" db="EMBL/GenBank/DDBJ databases">
        <title>Sulfur activation and transportation mechanism of thermophilic Archaea Acidianus manzaensis YN-25.</title>
        <authorList>
            <person name="Ma Y."/>
            <person name="Yang Y."/>
            <person name="Xia J."/>
        </authorList>
    </citation>
    <scope>NUCLEOTIDE SEQUENCE [LARGE SCALE GENOMIC DNA]</scope>
    <source>
        <strain evidence="6 7">YN-25</strain>
    </source>
</reference>
<dbReference type="InterPro" id="IPR023753">
    <property type="entry name" value="FAD/NAD-binding_dom"/>
</dbReference>
<keyword evidence="7" id="KW-1185">Reference proteome</keyword>
<gene>
    <name evidence="6" type="ORF">B6F84_00740</name>
</gene>
<organism evidence="6 7">
    <name type="scientific">Acidianus manzaensis</name>
    <dbReference type="NCBI Taxonomy" id="282676"/>
    <lineage>
        <taxon>Archaea</taxon>
        <taxon>Thermoproteota</taxon>
        <taxon>Thermoprotei</taxon>
        <taxon>Sulfolobales</taxon>
        <taxon>Sulfolobaceae</taxon>
        <taxon>Acidianus</taxon>
    </lineage>
</organism>
<dbReference type="InterPro" id="IPR036188">
    <property type="entry name" value="FAD/NAD-bd_sf"/>
</dbReference>
<dbReference type="Pfam" id="PF07992">
    <property type="entry name" value="Pyr_redox_2"/>
    <property type="match status" value="1"/>
</dbReference>
<evidence type="ECO:0000259" key="5">
    <source>
        <dbReference type="Pfam" id="PF07992"/>
    </source>
</evidence>
<dbReference type="RefSeq" id="WP_148690439.1">
    <property type="nucleotide sequence ID" value="NZ_CP020477.1"/>
</dbReference>
<keyword evidence="4" id="KW-0560">Oxidoreductase</keyword>
<dbReference type="PANTHER" id="PTHR43624:SF2">
    <property type="entry name" value="ELECTRON TRANSFER FLAVOPROTEIN-QUINONE OXIDOREDUCTASE YDIS-RELATED"/>
    <property type="match status" value="1"/>
</dbReference>
<dbReference type="SUPFAM" id="SSF51905">
    <property type="entry name" value="FAD/NAD(P)-binding domain"/>
    <property type="match status" value="1"/>
</dbReference>
<evidence type="ECO:0000313" key="6">
    <source>
        <dbReference type="EMBL" id="ARM74692.1"/>
    </source>
</evidence>
<sequence>MKFDVIVIGAGPAGSAASLLASKAGLKVLTIERGPEPGSKNVSGAMIRVSEIAKVFDTSNLPAEREVKKIKLMLSSKNGDVSVEASPLTKLVTVSRLKFDKFLWQQAENNKALLIPKTTALGIEKDSSSYKVITDRGEIEGDKIVLAEGVNSLLSMKLGLRPELSPESTVQAIKEVYSLNKEEVSKRLNLSSDDGLAWRVISNSPVPYAGFLYTYKDSISVGVGIPMQELIERKIRPYEILDEFEKKFGITELVKGSSLREYSAKIIPEDGFPKWRACKEGIYAVGDSIGLVNPLVFNGIGPAIISGSIAGTAVTESWSCQKYVSELYNSREIKEIAKLRPIESEMLGKGYLSVYDDMITNLIESWISGDLSEVSQYKSQFPSMIKHLLMLWGSMI</sequence>
<keyword evidence="3" id="KW-0274">FAD</keyword>
<accession>A0A1W6JWT2</accession>
<dbReference type="STRING" id="282676.B6F84_00740"/>
<dbReference type="PANTHER" id="PTHR43624">
    <property type="entry name" value="ELECTRON TRANSFER FLAVOPROTEIN-QUINONE OXIDOREDUCTASE YDIS-RELATED"/>
    <property type="match status" value="1"/>
</dbReference>
<dbReference type="AlphaFoldDB" id="A0A1W6JWT2"/>
<dbReference type="GO" id="GO:0016491">
    <property type="term" value="F:oxidoreductase activity"/>
    <property type="evidence" value="ECO:0007669"/>
    <property type="project" value="UniProtKB-KW"/>
</dbReference>